<dbReference type="PANTHER" id="PTHR33064">
    <property type="entry name" value="POL PROTEIN"/>
    <property type="match status" value="1"/>
</dbReference>
<dbReference type="Gene3D" id="3.10.10.10">
    <property type="entry name" value="HIV Type 1 Reverse Transcriptase, subunit A, domain 1"/>
    <property type="match status" value="1"/>
</dbReference>
<evidence type="ECO:0000313" key="2">
    <source>
        <dbReference type="EMBL" id="MBW0460482.1"/>
    </source>
</evidence>
<reference evidence="2" key="1">
    <citation type="submission" date="2021-03" db="EMBL/GenBank/DDBJ databases">
        <title>Draft genome sequence of rust myrtle Austropuccinia psidii MF-1, a brazilian biotype.</title>
        <authorList>
            <person name="Quecine M.C."/>
            <person name="Pachon D.M.R."/>
            <person name="Bonatelli M.L."/>
            <person name="Correr F.H."/>
            <person name="Franceschini L.M."/>
            <person name="Leite T.F."/>
            <person name="Margarido G.R.A."/>
            <person name="Almeida C.A."/>
            <person name="Ferrarezi J.A."/>
            <person name="Labate C.A."/>
        </authorList>
    </citation>
    <scope>NUCLEOTIDE SEQUENCE</scope>
    <source>
        <strain evidence="2">MF-1</strain>
    </source>
</reference>
<dbReference type="InterPro" id="IPR051320">
    <property type="entry name" value="Viral_Replic_Matur_Polypro"/>
</dbReference>
<evidence type="ECO:0000259" key="1">
    <source>
        <dbReference type="Pfam" id="PF00078"/>
    </source>
</evidence>
<accession>A0A9Q3GBT2</accession>
<dbReference type="EMBL" id="AVOT02000021">
    <property type="protein sequence ID" value="MBW0460482.1"/>
    <property type="molecule type" value="Genomic_DNA"/>
</dbReference>
<proteinExistence type="predicted"/>
<protein>
    <recommendedName>
        <fullName evidence="1">Reverse transcriptase domain-containing protein</fullName>
    </recommendedName>
</protein>
<dbReference type="AlphaFoldDB" id="A0A9Q3GBT2"/>
<comment type="caution">
    <text evidence="2">The sequence shown here is derived from an EMBL/GenBank/DDBJ whole genome shotgun (WGS) entry which is preliminary data.</text>
</comment>
<feature type="domain" description="Reverse transcriptase" evidence="1">
    <location>
        <begin position="2"/>
        <end position="84"/>
    </location>
</feature>
<dbReference type="InterPro" id="IPR000477">
    <property type="entry name" value="RT_dom"/>
</dbReference>
<dbReference type="SUPFAM" id="SSF56672">
    <property type="entry name" value="DNA/RNA polymerases"/>
    <property type="match status" value="1"/>
</dbReference>
<dbReference type="OrthoDB" id="1750432at2759"/>
<sequence>MGIYECNRMPFVIKNVPAHFQRMMDTIFQEEILEGWMVVYIDDIIIYTEKWEDHFQYIDRAVSQFTHISLNISLKKCKFGQQGLLELGNKISGLSLAIDWKKVAAVMKKPVQKDIKEIKYSLGFPSYNRNHINHFPHTTSSLYELCSKDVAFELTKKR</sequence>
<dbReference type="InterPro" id="IPR043128">
    <property type="entry name" value="Rev_trsase/Diguanyl_cyclase"/>
</dbReference>
<dbReference type="Proteomes" id="UP000765509">
    <property type="component" value="Unassembled WGS sequence"/>
</dbReference>
<dbReference type="PANTHER" id="PTHR33064:SF37">
    <property type="entry name" value="RIBONUCLEASE H"/>
    <property type="match status" value="1"/>
</dbReference>
<dbReference type="InterPro" id="IPR043502">
    <property type="entry name" value="DNA/RNA_pol_sf"/>
</dbReference>
<keyword evidence="3" id="KW-1185">Reference proteome</keyword>
<evidence type="ECO:0000313" key="3">
    <source>
        <dbReference type="Proteomes" id="UP000765509"/>
    </source>
</evidence>
<organism evidence="2 3">
    <name type="scientific">Austropuccinia psidii MF-1</name>
    <dbReference type="NCBI Taxonomy" id="1389203"/>
    <lineage>
        <taxon>Eukaryota</taxon>
        <taxon>Fungi</taxon>
        <taxon>Dikarya</taxon>
        <taxon>Basidiomycota</taxon>
        <taxon>Pucciniomycotina</taxon>
        <taxon>Pucciniomycetes</taxon>
        <taxon>Pucciniales</taxon>
        <taxon>Sphaerophragmiaceae</taxon>
        <taxon>Austropuccinia</taxon>
    </lineage>
</organism>
<dbReference type="Gene3D" id="3.30.70.270">
    <property type="match status" value="2"/>
</dbReference>
<name>A0A9Q3GBT2_9BASI</name>
<dbReference type="Pfam" id="PF00078">
    <property type="entry name" value="RVT_1"/>
    <property type="match status" value="1"/>
</dbReference>
<gene>
    <name evidence="2" type="ORF">O181_000197</name>
</gene>